<dbReference type="InterPro" id="IPR002201">
    <property type="entry name" value="Glyco_trans_9"/>
</dbReference>
<protein>
    <submittedName>
        <fullName evidence="3">Lipopolysaccharide heptosyltransferase II</fullName>
    </submittedName>
</protein>
<keyword evidence="2" id="KW-0808">Transferase</keyword>
<dbReference type="PANTHER" id="PTHR30160:SF1">
    <property type="entry name" value="LIPOPOLYSACCHARIDE 1,2-N-ACETYLGLUCOSAMINETRANSFERASE-RELATED"/>
    <property type="match status" value="1"/>
</dbReference>
<sequence>MRGPYLVRHPLKAAAIAARDGMLRLLSPGSTPVPDDPRHILLANWGHLGDVVTTFGLAATLRERFPDARLDMVVGSWGALPARASGLFDTLHLIDHHAVNRSSASPRAKRTRYHASLATALPAIRSAAYDVAIDCYPFYPPAHPLFQKAGIPVRAGFASGGYGPLLTHPVRWTDASQPVASHYRGLLAALWPEDNWDMDDLRPRTPSERFACPDDLAAPYMVLHPGAGAAFKDWGIDRWMALVALLSAHPQTSSYRLVVTGAGAGEVAVARRLADAMPGIIDLAGRADWPRFEAVLAHADLVVCPDTVTAHLAARFDTPVLAIFTGTNDPHQWGPYSRVGHVMVQDVACAPCNRSGCAAMACIGGTTPEQVFAQMITILGASDQR</sequence>
<proteinExistence type="predicted"/>
<dbReference type="Gene3D" id="3.40.50.2000">
    <property type="entry name" value="Glycogen Phosphorylase B"/>
    <property type="match status" value="2"/>
</dbReference>
<accession>A0ABP7ERJ8</accession>
<dbReference type="Proteomes" id="UP001500523">
    <property type="component" value="Unassembled WGS sequence"/>
</dbReference>
<name>A0ABP7ERJ8_9SPHN</name>
<comment type="caution">
    <text evidence="3">The sequence shown here is derived from an EMBL/GenBank/DDBJ whole genome shotgun (WGS) entry which is preliminary data.</text>
</comment>
<organism evidence="3 4">
    <name type="scientific">Sphingomonas cynarae</name>
    <dbReference type="NCBI Taxonomy" id="930197"/>
    <lineage>
        <taxon>Bacteria</taxon>
        <taxon>Pseudomonadati</taxon>
        <taxon>Pseudomonadota</taxon>
        <taxon>Alphaproteobacteria</taxon>
        <taxon>Sphingomonadales</taxon>
        <taxon>Sphingomonadaceae</taxon>
        <taxon>Sphingomonas</taxon>
    </lineage>
</organism>
<evidence type="ECO:0000256" key="1">
    <source>
        <dbReference type="ARBA" id="ARBA00022676"/>
    </source>
</evidence>
<evidence type="ECO:0000313" key="3">
    <source>
        <dbReference type="EMBL" id="GAA3722650.1"/>
    </source>
</evidence>
<keyword evidence="4" id="KW-1185">Reference proteome</keyword>
<dbReference type="Pfam" id="PF01075">
    <property type="entry name" value="Glyco_transf_9"/>
    <property type="match status" value="1"/>
</dbReference>
<reference evidence="4" key="1">
    <citation type="journal article" date="2019" name="Int. J. Syst. Evol. Microbiol.">
        <title>The Global Catalogue of Microorganisms (GCM) 10K type strain sequencing project: providing services to taxonomists for standard genome sequencing and annotation.</title>
        <authorList>
            <consortium name="The Broad Institute Genomics Platform"/>
            <consortium name="The Broad Institute Genome Sequencing Center for Infectious Disease"/>
            <person name="Wu L."/>
            <person name="Ma J."/>
        </authorList>
    </citation>
    <scope>NUCLEOTIDE SEQUENCE [LARGE SCALE GENOMIC DNA]</scope>
    <source>
        <strain evidence="4">JCM 17498</strain>
    </source>
</reference>
<dbReference type="PANTHER" id="PTHR30160">
    <property type="entry name" value="TETRAACYLDISACCHARIDE 4'-KINASE-RELATED"/>
    <property type="match status" value="1"/>
</dbReference>
<dbReference type="EMBL" id="BAABBF010000011">
    <property type="protein sequence ID" value="GAA3722650.1"/>
    <property type="molecule type" value="Genomic_DNA"/>
</dbReference>
<evidence type="ECO:0000256" key="2">
    <source>
        <dbReference type="ARBA" id="ARBA00022679"/>
    </source>
</evidence>
<dbReference type="CDD" id="cd03789">
    <property type="entry name" value="GT9_LPS_heptosyltransferase"/>
    <property type="match status" value="1"/>
</dbReference>
<gene>
    <name evidence="3" type="primary">waaF</name>
    <name evidence="3" type="ORF">GCM10022268_33530</name>
</gene>
<evidence type="ECO:0000313" key="4">
    <source>
        <dbReference type="Proteomes" id="UP001500523"/>
    </source>
</evidence>
<dbReference type="SUPFAM" id="SSF53756">
    <property type="entry name" value="UDP-Glycosyltransferase/glycogen phosphorylase"/>
    <property type="match status" value="1"/>
</dbReference>
<keyword evidence="1" id="KW-0328">Glycosyltransferase</keyword>
<dbReference type="InterPro" id="IPR051199">
    <property type="entry name" value="LPS_LOS_Heptosyltrfase"/>
</dbReference>